<dbReference type="InterPro" id="IPR007741">
    <property type="entry name" value="Ribosomal_mL43/mS25/NADH_DH"/>
</dbReference>
<evidence type="ECO:0000313" key="8">
    <source>
        <dbReference type="Proteomes" id="UP000184188"/>
    </source>
</evidence>
<dbReference type="AlphaFoldDB" id="A0A1L9SPX6"/>
<dbReference type="VEuPathDB" id="FungiDB:ASPZODRAFT_91556"/>
<dbReference type="OrthoDB" id="1696305at2759"/>
<protein>
    <recommendedName>
        <fullName evidence="6">Ribosomal protein/NADH dehydrogenase domain-containing protein</fullName>
    </recommendedName>
</protein>
<dbReference type="SUPFAM" id="SSF52833">
    <property type="entry name" value="Thioredoxin-like"/>
    <property type="match status" value="1"/>
</dbReference>
<sequence>MVNIFKRIHKLRALLNVRIGPGAATLPSSSTATKDFPPITRLHLTYARKIYGGHQGARHFWRECLPRLKYYNPGVSMSVKQTTEQDGPATLTIYFDGEVSKTSSSGGGAGGAGAETDGYAPAATSTEKTASINLKDLDYQEIWRRVQAVTGASAVPSKPEEEAEMARYKALRGKAQEDRARVASIRQTKRDQERMLLEARGEVERLRQA</sequence>
<dbReference type="GO" id="GO:0005840">
    <property type="term" value="C:ribosome"/>
    <property type="evidence" value="ECO:0007669"/>
    <property type="project" value="UniProtKB-KW"/>
</dbReference>
<evidence type="ECO:0000256" key="5">
    <source>
        <dbReference type="SAM" id="MobiDB-lite"/>
    </source>
</evidence>
<organism evidence="7 8">
    <name type="scientific">Penicilliopsis zonata CBS 506.65</name>
    <dbReference type="NCBI Taxonomy" id="1073090"/>
    <lineage>
        <taxon>Eukaryota</taxon>
        <taxon>Fungi</taxon>
        <taxon>Dikarya</taxon>
        <taxon>Ascomycota</taxon>
        <taxon>Pezizomycotina</taxon>
        <taxon>Eurotiomycetes</taxon>
        <taxon>Eurotiomycetidae</taxon>
        <taxon>Eurotiales</taxon>
        <taxon>Aspergillaceae</taxon>
        <taxon>Penicilliopsis</taxon>
    </lineage>
</organism>
<feature type="domain" description="Ribosomal protein/NADH dehydrogenase" evidence="6">
    <location>
        <begin position="49"/>
        <end position="153"/>
    </location>
</feature>
<dbReference type="InterPro" id="IPR036249">
    <property type="entry name" value="Thioredoxin-like_sf"/>
</dbReference>
<evidence type="ECO:0000256" key="2">
    <source>
        <dbReference type="ARBA" id="ARBA00022980"/>
    </source>
</evidence>
<dbReference type="Pfam" id="PF05047">
    <property type="entry name" value="L51_S25_CI-B8"/>
    <property type="match status" value="1"/>
</dbReference>
<evidence type="ECO:0000313" key="7">
    <source>
        <dbReference type="EMBL" id="OJJ49176.1"/>
    </source>
</evidence>
<keyword evidence="3" id="KW-0496">Mitochondrion</keyword>
<accession>A0A1L9SPX6</accession>
<proteinExistence type="predicted"/>
<keyword evidence="8" id="KW-1185">Reference proteome</keyword>
<dbReference type="GO" id="GO:0003735">
    <property type="term" value="F:structural constituent of ribosome"/>
    <property type="evidence" value="ECO:0007669"/>
    <property type="project" value="InterPro"/>
</dbReference>
<dbReference type="GO" id="GO:0005739">
    <property type="term" value="C:mitochondrion"/>
    <property type="evidence" value="ECO:0007669"/>
    <property type="project" value="UniProtKB-SubCell"/>
</dbReference>
<evidence type="ECO:0000256" key="4">
    <source>
        <dbReference type="ARBA" id="ARBA00023274"/>
    </source>
</evidence>
<reference evidence="8" key="1">
    <citation type="journal article" date="2017" name="Genome Biol.">
        <title>Comparative genomics reveals high biological diversity and specific adaptations in the industrially and medically important fungal genus Aspergillus.</title>
        <authorList>
            <person name="de Vries R.P."/>
            <person name="Riley R."/>
            <person name="Wiebenga A."/>
            <person name="Aguilar-Osorio G."/>
            <person name="Amillis S."/>
            <person name="Uchima C.A."/>
            <person name="Anderluh G."/>
            <person name="Asadollahi M."/>
            <person name="Askin M."/>
            <person name="Barry K."/>
            <person name="Battaglia E."/>
            <person name="Bayram O."/>
            <person name="Benocci T."/>
            <person name="Braus-Stromeyer S.A."/>
            <person name="Caldana C."/>
            <person name="Canovas D."/>
            <person name="Cerqueira G.C."/>
            <person name="Chen F."/>
            <person name="Chen W."/>
            <person name="Choi C."/>
            <person name="Clum A."/>
            <person name="Dos Santos R.A."/>
            <person name="Damasio A.R."/>
            <person name="Diallinas G."/>
            <person name="Emri T."/>
            <person name="Fekete E."/>
            <person name="Flipphi M."/>
            <person name="Freyberg S."/>
            <person name="Gallo A."/>
            <person name="Gournas C."/>
            <person name="Habgood R."/>
            <person name="Hainaut M."/>
            <person name="Harispe M.L."/>
            <person name="Henrissat B."/>
            <person name="Hilden K.S."/>
            <person name="Hope R."/>
            <person name="Hossain A."/>
            <person name="Karabika E."/>
            <person name="Karaffa L."/>
            <person name="Karanyi Z."/>
            <person name="Krasevec N."/>
            <person name="Kuo A."/>
            <person name="Kusch H."/>
            <person name="LaButti K."/>
            <person name="Lagendijk E.L."/>
            <person name="Lapidus A."/>
            <person name="Levasseur A."/>
            <person name="Lindquist E."/>
            <person name="Lipzen A."/>
            <person name="Logrieco A.F."/>
            <person name="MacCabe A."/>
            <person name="Maekelae M.R."/>
            <person name="Malavazi I."/>
            <person name="Melin P."/>
            <person name="Meyer V."/>
            <person name="Mielnichuk N."/>
            <person name="Miskei M."/>
            <person name="Molnar A.P."/>
            <person name="Mule G."/>
            <person name="Ngan C.Y."/>
            <person name="Orejas M."/>
            <person name="Orosz E."/>
            <person name="Ouedraogo J.P."/>
            <person name="Overkamp K.M."/>
            <person name="Park H.-S."/>
            <person name="Perrone G."/>
            <person name="Piumi F."/>
            <person name="Punt P.J."/>
            <person name="Ram A.F."/>
            <person name="Ramon A."/>
            <person name="Rauscher S."/>
            <person name="Record E."/>
            <person name="Riano-Pachon D.M."/>
            <person name="Robert V."/>
            <person name="Roehrig J."/>
            <person name="Ruller R."/>
            <person name="Salamov A."/>
            <person name="Salih N.S."/>
            <person name="Samson R.A."/>
            <person name="Sandor E."/>
            <person name="Sanguinetti M."/>
            <person name="Schuetze T."/>
            <person name="Sepcic K."/>
            <person name="Shelest E."/>
            <person name="Sherlock G."/>
            <person name="Sophianopoulou V."/>
            <person name="Squina F.M."/>
            <person name="Sun H."/>
            <person name="Susca A."/>
            <person name="Todd R.B."/>
            <person name="Tsang A."/>
            <person name="Unkles S.E."/>
            <person name="van de Wiele N."/>
            <person name="van Rossen-Uffink D."/>
            <person name="Oliveira J.V."/>
            <person name="Vesth T.C."/>
            <person name="Visser J."/>
            <person name="Yu J.-H."/>
            <person name="Zhou M."/>
            <person name="Andersen M.R."/>
            <person name="Archer D.B."/>
            <person name="Baker S.E."/>
            <person name="Benoit I."/>
            <person name="Brakhage A.A."/>
            <person name="Braus G.H."/>
            <person name="Fischer R."/>
            <person name="Frisvad J.C."/>
            <person name="Goldman G.H."/>
            <person name="Houbraken J."/>
            <person name="Oakley B."/>
            <person name="Pocsi I."/>
            <person name="Scazzocchio C."/>
            <person name="Seiboth B."/>
            <person name="vanKuyk P.A."/>
            <person name="Wortman J."/>
            <person name="Dyer P.S."/>
            <person name="Grigoriev I.V."/>
        </authorList>
    </citation>
    <scope>NUCLEOTIDE SEQUENCE [LARGE SCALE GENOMIC DNA]</scope>
    <source>
        <strain evidence="8">CBS 506.65</strain>
    </source>
</reference>
<keyword evidence="4" id="KW-0687">Ribonucleoprotein</keyword>
<dbReference type="GeneID" id="34616891"/>
<evidence type="ECO:0000256" key="3">
    <source>
        <dbReference type="ARBA" id="ARBA00023128"/>
    </source>
</evidence>
<dbReference type="STRING" id="1073090.A0A1L9SPX6"/>
<dbReference type="InterPro" id="IPR040049">
    <property type="entry name" value="Ribosomal_mS25/mL61"/>
</dbReference>
<evidence type="ECO:0000259" key="6">
    <source>
        <dbReference type="SMART" id="SM00916"/>
    </source>
</evidence>
<dbReference type="PANTHER" id="PTHR13274:SF2">
    <property type="entry name" value="SMALL RIBOSOMAL SUBUNIT PROTEIN MS25"/>
    <property type="match status" value="1"/>
</dbReference>
<name>A0A1L9SPX6_9EURO</name>
<dbReference type="RefSeq" id="XP_022583686.1">
    <property type="nucleotide sequence ID" value="XM_022730427.1"/>
</dbReference>
<gene>
    <name evidence="7" type="ORF">ASPZODRAFT_91556</name>
</gene>
<dbReference type="EMBL" id="KV878338">
    <property type="protein sequence ID" value="OJJ49176.1"/>
    <property type="molecule type" value="Genomic_DNA"/>
</dbReference>
<dbReference type="Gene3D" id="3.40.30.10">
    <property type="entry name" value="Glutaredoxin"/>
    <property type="match status" value="1"/>
</dbReference>
<evidence type="ECO:0000256" key="1">
    <source>
        <dbReference type="ARBA" id="ARBA00004173"/>
    </source>
</evidence>
<feature type="region of interest" description="Disordered" evidence="5">
    <location>
        <begin position="104"/>
        <end position="125"/>
    </location>
</feature>
<keyword evidence="2" id="KW-0689">Ribosomal protein</keyword>
<comment type="subcellular location">
    <subcellularLocation>
        <location evidence="1">Mitochondrion</location>
    </subcellularLocation>
</comment>
<dbReference type="Proteomes" id="UP000184188">
    <property type="component" value="Unassembled WGS sequence"/>
</dbReference>
<dbReference type="SMART" id="SM00916">
    <property type="entry name" value="L51_S25_CI-B8"/>
    <property type="match status" value="1"/>
</dbReference>
<dbReference type="PANTHER" id="PTHR13274">
    <property type="entry name" value="MITOCHONDRIAL RIBOSOMAL PROTEIN S25"/>
    <property type="match status" value="1"/>
</dbReference>
<dbReference type="GO" id="GO:1990904">
    <property type="term" value="C:ribonucleoprotein complex"/>
    <property type="evidence" value="ECO:0007669"/>
    <property type="project" value="UniProtKB-KW"/>
</dbReference>